<accession>A0A317EJ69</accession>
<name>A0A317EJ69_9SPHI</name>
<dbReference type="InterPro" id="IPR025499">
    <property type="entry name" value="KdgF"/>
</dbReference>
<dbReference type="InterPro" id="IPR013096">
    <property type="entry name" value="Cupin_2"/>
</dbReference>
<reference evidence="2 3" key="1">
    <citation type="submission" date="2018-05" db="EMBL/GenBank/DDBJ databases">
        <title>Pedobacter paludis sp. nov., isolated from wetland soil.</title>
        <authorList>
            <person name="Zhang Y."/>
            <person name="Wang G."/>
        </authorList>
    </citation>
    <scope>NUCLEOTIDE SEQUENCE [LARGE SCALE GENOMIC DNA]</scope>
    <source>
        <strain evidence="2 3">KCTC22721</strain>
    </source>
</reference>
<dbReference type="PANTHER" id="PTHR40112">
    <property type="entry name" value="H2HPP ISOMERASE"/>
    <property type="match status" value="1"/>
</dbReference>
<dbReference type="EMBL" id="QGNZ01000003">
    <property type="protein sequence ID" value="PWS26880.1"/>
    <property type="molecule type" value="Genomic_DNA"/>
</dbReference>
<dbReference type="SUPFAM" id="SSF51182">
    <property type="entry name" value="RmlC-like cupins"/>
    <property type="match status" value="1"/>
</dbReference>
<dbReference type="InterPro" id="IPR011051">
    <property type="entry name" value="RmlC_Cupin_sf"/>
</dbReference>
<dbReference type="AlphaFoldDB" id="A0A317EJ69"/>
<comment type="caution">
    <text evidence="2">The sequence shown here is derived from an EMBL/GenBank/DDBJ whole genome shotgun (WGS) entry which is preliminary data.</text>
</comment>
<organism evidence="2 3">
    <name type="scientific">Pedobacter yonginense</name>
    <dbReference type="NCBI Taxonomy" id="651869"/>
    <lineage>
        <taxon>Bacteria</taxon>
        <taxon>Pseudomonadati</taxon>
        <taxon>Bacteroidota</taxon>
        <taxon>Sphingobacteriia</taxon>
        <taxon>Sphingobacteriales</taxon>
        <taxon>Sphingobacteriaceae</taxon>
        <taxon>Pedobacter</taxon>
    </lineage>
</organism>
<keyword evidence="3" id="KW-1185">Reference proteome</keyword>
<gene>
    <name evidence="2" type="ORF">DHW03_12690</name>
</gene>
<feature type="domain" description="Cupin type-2" evidence="1">
    <location>
        <begin position="42"/>
        <end position="100"/>
    </location>
</feature>
<dbReference type="Gene3D" id="2.60.120.10">
    <property type="entry name" value="Jelly Rolls"/>
    <property type="match status" value="1"/>
</dbReference>
<evidence type="ECO:0000259" key="1">
    <source>
        <dbReference type="Pfam" id="PF07883"/>
    </source>
</evidence>
<dbReference type="InterPro" id="IPR052535">
    <property type="entry name" value="Bacilysin_H2HPP_isomerase"/>
</dbReference>
<dbReference type="CDD" id="cd02238">
    <property type="entry name" value="cupin_KdgF"/>
    <property type="match status" value="1"/>
</dbReference>
<dbReference type="PANTHER" id="PTHR40112:SF1">
    <property type="entry name" value="H2HPP ISOMERASE"/>
    <property type="match status" value="1"/>
</dbReference>
<dbReference type="RefSeq" id="WP_109926226.1">
    <property type="nucleotide sequence ID" value="NZ_QGNZ01000003.1"/>
</dbReference>
<dbReference type="InterPro" id="IPR014710">
    <property type="entry name" value="RmlC-like_jellyroll"/>
</dbReference>
<evidence type="ECO:0000313" key="3">
    <source>
        <dbReference type="Proteomes" id="UP000245379"/>
    </source>
</evidence>
<dbReference type="Pfam" id="PF07883">
    <property type="entry name" value="Cupin_2"/>
    <property type="match status" value="1"/>
</dbReference>
<proteinExistence type="predicted"/>
<protein>
    <submittedName>
        <fullName evidence="2">Cupin domain-containing protein</fullName>
    </submittedName>
</protein>
<dbReference type="PIRSF" id="PIRSF029883">
    <property type="entry name" value="KdgF"/>
    <property type="match status" value="1"/>
</dbReference>
<dbReference type="OrthoDB" id="9811153at2"/>
<sequence>MNFKDLSNKTLINDQEIDWEYISDGVKRKIIAYDDHLMLVKVAFEKDAIGAVHNHPHLQMSYVAEGSFEVTMGEDKKILNKGDVFFAPTMVFHGVVCLEDGLLIDIFNPHREDFLR</sequence>
<evidence type="ECO:0000313" key="2">
    <source>
        <dbReference type="EMBL" id="PWS26880.1"/>
    </source>
</evidence>
<dbReference type="Proteomes" id="UP000245379">
    <property type="component" value="Unassembled WGS sequence"/>
</dbReference>